<name>A2SM24_METPP</name>
<dbReference type="EMBL" id="CP000555">
    <property type="protein sequence ID" value="ABM96613.1"/>
    <property type="molecule type" value="Genomic_DNA"/>
</dbReference>
<dbReference type="STRING" id="420662.Mpe_A3660"/>
<dbReference type="InterPro" id="IPR011047">
    <property type="entry name" value="Quinoprotein_ADH-like_sf"/>
</dbReference>
<comment type="cofactor">
    <cofactor evidence="1">
        <name>pyrroloquinoline quinone</name>
        <dbReference type="ChEBI" id="CHEBI:58442"/>
    </cofactor>
</comment>
<dbReference type="SUPFAM" id="SSF50998">
    <property type="entry name" value="Quinoprotein alcohol dehydrogenase-like"/>
    <property type="match status" value="1"/>
</dbReference>
<dbReference type="PANTHER" id="PTHR32303:SF20">
    <property type="entry name" value="QUINOPROTEIN ETHANOL DEHYDROGENASE"/>
    <property type="match status" value="1"/>
</dbReference>
<dbReference type="RefSeq" id="WP_011831233.1">
    <property type="nucleotide sequence ID" value="NC_008825.1"/>
</dbReference>
<organism evidence="7 8">
    <name type="scientific">Methylibium petroleiphilum (strain ATCC BAA-1232 / LMG 22953 / PM1)</name>
    <dbReference type="NCBI Taxonomy" id="420662"/>
    <lineage>
        <taxon>Bacteria</taxon>
        <taxon>Pseudomonadati</taxon>
        <taxon>Pseudomonadota</taxon>
        <taxon>Betaproteobacteria</taxon>
        <taxon>Burkholderiales</taxon>
        <taxon>Sphaerotilaceae</taxon>
        <taxon>Methylibium</taxon>
    </lineage>
</organism>
<gene>
    <name evidence="7" type="ordered locus">Mpe_A3660</name>
</gene>
<sequence>MIPKLDVLRKRSLAGLAAAAALLLCTGTGSAEETGKNWPDYHGDWRGWRYSPLDQINKKNVKKLKVAWIHQPGEIAQGLQATPIALDGVLYYSASNNRSFALDAATGRQLWEYIPELDAVQEKSVFGFYNRGVTVGRGKVFIGASDGHLIALDQKTGKELWKVKLTDPKTCHGCNFTSPPILAGDVLIAGPTGGDLAQRSRLYALKADTGEKAWTMELLKDDPKSWPGDTIKVGGGGAWLPGQYDAKNDTFFIGTSNPAPDFNAELRSGDNLYTATVLALEPSTGRIKWHHQEVPNDAWDFDSAYEFVMFEKNGQELMMHLNKGGFVSVYDRKTGAVQDVWRIAEEMNWIKGVDPKTGALIGRNPPKSGQSEVFCPSALGVRSWNAGAYSPKTKLWYTNAYEICNRVVMKQQPIDQLAFSQGYYDVAELEIIPPPGKKASARLVAHDPVTGKQAWRLDFEAPGLAHVLATGGGLIFNGDPRGLLSAYDDRTGKTLWSFNVGSGMRGGIVSYSAGGKQYIVAATGFGSLFPGFASIPWPEFKNVRGGAALIAFTLE</sequence>
<evidence type="ECO:0000259" key="6">
    <source>
        <dbReference type="Pfam" id="PF13360"/>
    </source>
</evidence>
<proteinExistence type="inferred from homology"/>
<dbReference type="SMART" id="SM00564">
    <property type="entry name" value="PQQ"/>
    <property type="match status" value="5"/>
</dbReference>
<dbReference type="eggNOG" id="COG4993">
    <property type="taxonomic scope" value="Bacteria"/>
</dbReference>
<evidence type="ECO:0000313" key="8">
    <source>
        <dbReference type="Proteomes" id="UP000000366"/>
    </source>
</evidence>
<feature type="chain" id="PRO_5002646408" evidence="4">
    <location>
        <begin position="32"/>
        <end position="555"/>
    </location>
</feature>
<dbReference type="GO" id="GO:0016491">
    <property type="term" value="F:oxidoreductase activity"/>
    <property type="evidence" value="ECO:0007669"/>
    <property type="project" value="UniProtKB-KW"/>
</dbReference>
<dbReference type="InterPro" id="IPR018391">
    <property type="entry name" value="PQQ_b-propeller_rpt"/>
</dbReference>
<dbReference type="Pfam" id="PF13360">
    <property type="entry name" value="PQQ_2"/>
    <property type="match status" value="1"/>
</dbReference>
<dbReference type="InterPro" id="IPR002372">
    <property type="entry name" value="PQQ_rpt_dom"/>
</dbReference>
<feature type="domain" description="Pyrrolo-quinoline quinone repeat" evidence="6">
    <location>
        <begin position="441"/>
        <end position="506"/>
    </location>
</feature>
<feature type="domain" description="Pyrrolo-quinoline quinone repeat" evidence="5">
    <location>
        <begin position="38"/>
        <end position="346"/>
    </location>
</feature>
<evidence type="ECO:0000313" key="7">
    <source>
        <dbReference type="EMBL" id="ABM96613.1"/>
    </source>
</evidence>
<reference evidence="7 8" key="1">
    <citation type="journal article" date="2007" name="J. Bacteriol.">
        <title>Whole-genome analysis of the methyl tert-butyl ether-degrading beta-proteobacterium Methylibium petroleiphilum PM1.</title>
        <authorList>
            <person name="Kane S.R."/>
            <person name="Chakicherla A.Y."/>
            <person name="Chain P.S.G."/>
            <person name="Schmidt R."/>
            <person name="Shin M.W."/>
            <person name="Legler T.C."/>
            <person name="Scow K.M."/>
            <person name="Larimer F.W."/>
            <person name="Lucas S.M."/>
            <person name="Richardson P.M."/>
            <person name="Hristova K.R."/>
        </authorList>
    </citation>
    <scope>NUCLEOTIDE SEQUENCE [LARGE SCALE GENOMIC DNA]</scope>
    <source>
        <strain evidence="8">ATCC BAA-1232 / LMG 22953 / PM1</strain>
    </source>
</reference>
<dbReference type="PANTHER" id="PTHR32303">
    <property type="entry name" value="QUINOPROTEIN ALCOHOL DEHYDROGENASE (CYTOCHROME C)"/>
    <property type="match status" value="1"/>
</dbReference>
<keyword evidence="3" id="KW-0560">Oxidoreductase</keyword>
<dbReference type="Gene3D" id="2.140.10.10">
    <property type="entry name" value="Quinoprotein alcohol dehydrogenase-like superfamily"/>
    <property type="match status" value="1"/>
</dbReference>
<evidence type="ECO:0000256" key="4">
    <source>
        <dbReference type="SAM" id="SignalP"/>
    </source>
</evidence>
<dbReference type="HOGENOM" id="CLU_018478_0_0_4"/>
<accession>A2SM24</accession>
<dbReference type="KEGG" id="mpt:Mpe_A3660"/>
<keyword evidence="8" id="KW-1185">Reference proteome</keyword>
<comment type="similarity">
    <text evidence="2">Belongs to the bacterial PQQ dehydrogenase family.</text>
</comment>
<dbReference type="AlphaFoldDB" id="A2SM24"/>
<evidence type="ECO:0000256" key="3">
    <source>
        <dbReference type="ARBA" id="ARBA00023002"/>
    </source>
</evidence>
<evidence type="ECO:0000259" key="5">
    <source>
        <dbReference type="Pfam" id="PF01011"/>
    </source>
</evidence>
<keyword evidence="4" id="KW-0732">Signal</keyword>
<feature type="signal peptide" evidence="4">
    <location>
        <begin position="1"/>
        <end position="31"/>
    </location>
</feature>
<evidence type="ECO:0000256" key="2">
    <source>
        <dbReference type="ARBA" id="ARBA00008156"/>
    </source>
</evidence>
<dbReference type="Proteomes" id="UP000000366">
    <property type="component" value="Chromosome"/>
</dbReference>
<protein>
    <submittedName>
        <fullName evidence="7">Putative alcohol dehydrogenase</fullName>
    </submittedName>
</protein>
<evidence type="ECO:0000256" key="1">
    <source>
        <dbReference type="ARBA" id="ARBA00001931"/>
    </source>
</evidence>
<dbReference type="Pfam" id="PF01011">
    <property type="entry name" value="PQQ"/>
    <property type="match status" value="1"/>
</dbReference>